<dbReference type="EMBL" id="BLLF01000163">
    <property type="protein sequence ID" value="GFH08464.1"/>
    <property type="molecule type" value="Genomic_DNA"/>
</dbReference>
<feature type="compositionally biased region" description="Polar residues" evidence="2">
    <location>
        <begin position="384"/>
        <end position="393"/>
    </location>
</feature>
<evidence type="ECO:0000256" key="2">
    <source>
        <dbReference type="SAM" id="MobiDB-lite"/>
    </source>
</evidence>
<feature type="region of interest" description="Disordered" evidence="2">
    <location>
        <begin position="465"/>
        <end position="551"/>
    </location>
</feature>
<keyword evidence="1" id="KW-0175">Coiled coil</keyword>
<evidence type="ECO:0000313" key="4">
    <source>
        <dbReference type="Proteomes" id="UP000485058"/>
    </source>
</evidence>
<evidence type="ECO:0000313" key="3">
    <source>
        <dbReference type="EMBL" id="GFH08464.1"/>
    </source>
</evidence>
<feature type="compositionally biased region" description="Low complexity" evidence="2">
    <location>
        <begin position="465"/>
        <end position="474"/>
    </location>
</feature>
<feature type="compositionally biased region" description="Low complexity" evidence="2">
    <location>
        <begin position="508"/>
        <end position="536"/>
    </location>
</feature>
<feature type="coiled-coil region" evidence="1">
    <location>
        <begin position="160"/>
        <end position="307"/>
    </location>
</feature>
<accession>A0A699YNU2</accession>
<feature type="region of interest" description="Disordered" evidence="2">
    <location>
        <begin position="419"/>
        <end position="448"/>
    </location>
</feature>
<name>A0A699YNU2_HAELA</name>
<comment type="caution">
    <text evidence="3">The sequence shown here is derived from an EMBL/GenBank/DDBJ whole genome shotgun (WGS) entry which is preliminary data.</text>
</comment>
<gene>
    <name evidence="3" type="ORF">HaLaN_03432</name>
</gene>
<proteinExistence type="predicted"/>
<dbReference type="PANTHER" id="PTHR23159">
    <property type="entry name" value="CENTROSOMAL PROTEIN 2"/>
    <property type="match status" value="1"/>
</dbReference>
<keyword evidence="4" id="KW-1185">Reference proteome</keyword>
<protein>
    <submittedName>
        <fullName evidence="3">Uncharacterized protein</fullName>
    </submittedName>
</protein>
<feature type="coiled-coil region" evidence="1">
    <location>
        <begin position="13"/>
        <end position="82"/>
    </location>
</feature>
<dbReference type="PANTHER" id="PTHR23159:SF66">
    <property type="entry name" value="OS04G0158400 PROTEIN"/>
    <property type="match status" value="1"/>
</dbReference>
<feature type="region of interest" description="Disordered" evidence="2">
    <location>
        <begin position="384"/>
        <end position="404"/>
    </location>
</feature>
<organism evidence="3 4">
    <name type="scientific">Haematococcus lacustris</name>
    <name type="common">Green alga</name>
    <name type="synonym">Haematococcus pluvialis</name>
    <dbReference type="NCBI Taxonomy" id="44745"/>
    <lineage>
        <taxon>Eukaryota</taxon>
        <taxon>Viridiplantae</taxon>
        <taxon>Chlorophyta</taxon>
        <taxon>core chlorophytes</taxon>
        <taxon>Chlorophyceae</taxon>
        <taxon>CS clade</taxon>
        <taxon>Chlamydomonadales</taxon>
        <taxon>Haematococcaceae</taxon>
        <taxon>Haematococcus</taxon>
    </lineage>
</organism>
<feature type="compositionally biased region" description="Polar residues" evidence="2">
    <location>
        <begin position="475"/>
        <end position="488"/>
    </location>
</feature>
<reference evidence="3 4" key="1">
    <citation type="submission" date="2020-02" db="EMBL/GenBank/DDBJ databases">
        <title>Draft genome sequence of Haematococcus lacustris strain NIES-144.</title>
        <authorList>
            <person name="Morimoto D."/>
            <person name="Nakagawa S."/>
            <person name="Yoshida T."/>
            <person name="Sawayama S."/>
        </authorList>
    </citation>
    <scope>NUCLEOTIDE SEQUENCE [LARGE SCALE GENOMIC DNA]</scope>
    <source>
        <strain evidence="3 4">NIES-144</strain>
    </source>
</reference>
<feature type="compositionally biased region" description="Low complexity" evidence="2">
    <location>
        <begin position="421"/>
        <end position="433"/>
    </location>
</feature>
<evidence type="ECO:0000256" key="1">
    <source>
        <dbReference type="SAM" id="Coils"/>
    </source>
</evidence>
<dbReference type="AlphaFoldDB" id="A0A699YNU2"/>
<feature type="region of interest" description="Disordered" evidence="2">
    <location>
        <begin position="351"/>
        <end position="372"/>
    </location>
</feature>
<sequence>MQTELHAACAAAAAQAAADLEASQQRVVTLEADLQSSQGNAAELAAELASKTTELARHQADLEHAAVMLQDARNKHSQTEDKLRTMAVVNSKLEGVLISLQQQMSAQGALGDTPQALLASLLQRIQQSAADLDTAQGSVAVLQQQLTAASAHQDTAGLAITSLQQQLHQATVERDATRLESVALHQELSSAVAKADTAQLECTSLQEQLRAAEAQAAAAKFENTTLQQQLGSAAAKCDTAKLNLVSLQQQLQEAKDEHAAEKLQLAADCDALAIKLQQQTSTAGTEREVLKTQVAALELQLAATAAECRRVRSSTAAQQCQATQPSQQLAGPAANPCSTVHQTVQVQAYPSSSTQGCHGCHEDQPSSAGIQSSSPRALLLPQTHLQPGSTTRPYSPGRSPHTSTTEAFASIPFLPRLPGTSSWASSPQASVSSHTPAASPAQPKQATQHAELVALDQDVSLPATLSPSSSLVSPGTAQETSLAGNSVGSGVRARTPAALRSHASGRYAAVQSSEGGSGAGSPAPASQLASAGQPQGVARCKGDSPAVTQGAGQAEGAAVALGLNTSPAHASYAHNTALTTSQPCSSQPAQPVPDNEQIHQLPVMGRAALSNSGGLLPPARKAAECSLQGTRPLAIDRVS</sequence>
<dbReference type="Proteomes" id="UP000485058">
    <property type="component" value="Unassembled WGS sequence"/>
</dbReference>